<dbReference type="AlphaFoldDB" id="A0AAQ3TLL6"/>
<keyword evidence="4" id="KW-1185">Reference proteome</keyword>
<evidence type="ECO:0000256" key="1">
    <source>
        <dbReference type="SAM" id="MobiDB-lite"/>
    </source>
</evidence>
<dbReference type="PANTHER" id="PTHR36617">
    <property type="entry name" value="PROTEIN, PUTATIVE-RELATED"/>
    <property type="match status" value="1"/>
</dbReference>
<dbReference type="Pfam" id="PF13966">
    <property type="entry name" value="zf-RVT"/>
    <property type="match status" value="1"/>
</dbReference>
<gene>
    <name evidence="3" type="ORF">U9M48_024090</name>
</gene>
<protein>
    <recommendedName>
        <fullName evidence="2">Zinc finger PMZ-type domain-containing protein</fullName>
    </recommendedName>
</protein>
<reference evidence="3 4" key="1">
    <citation type="submission" date="2024-02" db="EMBL/GenBank/DDBJ databases">
        <title>High-quality chromosome-scale genome assembly of Pensacola bahiagrass (Paspalum notatum Flugge var. saurae).</title>
        <authorList>
            <person name="Vega J.M."/>
            <person name="Podio M."/>
            <person name="Orjuela J."/>
            <person name="Siena L.A."/>
            <person name="Pessino S.C."/>
            <person name="Combes M.C."/>
            <person name="Mariac C."/>
            <person name="Albertini E."/>
            <person name="Pupilli F."/>
            <person name="Ortiz J.P.A."/>
            <person name="Leblanc O."/>
        </authorList>
    </citation>
    <scope>NUCLEOTIDE SEQUENCE [LARGE SCALE GENOMIC DNA]</scope>
    <source>
        <strain evidence="3">R1</strain>
        <tissue evidence="3">Leaf</tissue>
    </source>
</reference>
<evidence type="ECO:0000313" key="3">
    <source>
        <dbReference type="EMBL" id="WVZ76088.1"/>
    </source>
</evidence>
<proteinExistence type="predicted"/>
<sequence>MVHPAGGGIFSVSDKYGAKIVDINVRCYDCKRWQLTGIPCCHAIACFRHDDIRPETMVHECYSIETYMHEYGYCIWPVRDKIHWEKMNGVDVQPPMYEKKCLWINYTQQEKLSQISGYKLDGRSIEELAPRLFAVIPKRRIKQRTVQEALTNRTWISDIQGALDVGVLTDYLHLWDLLSDLQLQLEVEDRHIWKLSPNGQYSAKSAYEGLFLGAILFEPWKKIWKSRAPPKCRFFMWLAAHKKCWTADRLTRRGLPCSACCPLCDQEEETIDHLLIGCAFAREFWFKLLRQVYLQAISPQPVDSSFFVWWEKASNTTASNAAAKLVMQGVNSLIILGAWTIWNHRNKCVFDGSAPSVAAALVIAGEECRLWALAGARGLSLLTDPLSPLSCVFRKKSPDTRNISNIEDELEEYDDPMILEDIMPARSNCEMDPSKNVDTMVFNMLHEDNIAQSTMQPRGPLPDENIFVVGQRDNLPPPKVTTAMNIRCRATATRSRKKAKIVKDGIVNTECSGTRRERGRRGGRAGRTGGRGGIRRRDNNREQSQVSPKEFSTTQSAPREYVTQRETVLED</sequence>
<evidence type="ECO:0000313" key="4">
    <source>
        <dbReference type="Proteomes" id="UP001341281"/>
    </source>
</evidence>
<dbReference type="Proteomes" id="UP001341281">
    <property type="component" value="Chromosome 05"/>
</dbReference>
<feature type="region of interest" description="Disordered" evidence="1">
    <location>
        <begin position="512"/>
        <end position="571"/>
    </location>
</feature>
<organism evidence="3 4">
    <name type="scientific">Paspalum notatum var. saurae</name>
    <dbReference type="NCBI Taxonomy" id="547442"/>
    <lineage>
        <taxon>Eukaryota</taxon>
        <taxon>Viridiplantae</taxon>
        <taxon>Streptophyta</taxon>
        <taxon>Embryophyta</taxon>
        <taxon>Tracheophyta</taxon>
        <taxon>Spermatophyta</taxon>
        <taxon>Magnoliopsida</taxon>
        <taxon>Liliopsida</taxon>
        <taxon>Poales</taxon>
        <taxon>Poaceae</taxon>
        <taxon>PACMAD clade</taxon>
        <taxon>Panicoideae</taxon>
        <taxon>Andropogonodae</taxon>
        <taxon>Paspaleae</taxon>
        <taxon>Paspalinae</taxon>
        <taxon>Paspalum</taxon>
    </lineage>
</organism>
<feature type="non-terminal residue" evidence="3">
    <location>
        <position position="1"/>
    </location>
</feature>
<dbReference type="InterPro" id="IPR006564">
    <property type="entry name" value="Znf_PMZ"/>
</dbReference>
<name>A0AAQ3TLL6_PASNO</name>
<feature type="compositionally biased region" description="Polar residues" evidence="1">
    <location>
        <begin position="542"/>
        <end position="557"/>
    </location>
</feature>
<dbReference type="PANTHER" id="PTHR36617:SF17">
    <property type="entry name" value="OS01G0114800 PROTEIN"/>
    <property type="match status" value="1"/>
</dbReference>
<dbReference type="SMART" id="SM00575">
    <property type="entry name" value="ZnF_PMZ"/>
    <property type="match status" value="1"/>
</dbReference>
<dbReference type="EMBL" id="CP144749">
    <property type="protein sequence ID" value="WVZ76088.1"/>
    <property type="molecule type" value="Genomic_DNA"/>
</dbReference>
<dbReference type="InterPro" id="IPR026960">
    <property type="entry name" value="RVT-Znf"/>
</dbReference>
<accession>A0AAQ3TLL6</accession>
<feature type="domain" description="Zinc finger PMZ-type" evidence="2">
    <location>
        <begin position="25"/>
        <end position="53"/>
    </location>
</feature>
<evidence type="ECO:0000259" key="2">
    <source>
        <dbReference type="SMART" id="SM00575"/>
    </source>
</evidence>
<dbReference type="GO" id="GO:0008270">
    <property type="term" value="F:zinc ion binding"/>
    <property type="evidence" value="ECO:0007669"/>
    <property type="project" value="InterPro"/>
</dbReference>